<accession>A0A0C3CC43</accession>
<evidence type="ECO:0000256" key="9">
    <source>
        <dbReference type="ARBA" id="ARBA00023180"/>
    </source>
</evidence>
<comment type="similarity">
    <text evidence="3 10">Belongs to the PIGX family.</text>
</comment>
<gene>
    <name evidence="11" type="ORF">M413DRAFT_138477</name>
</gene>
<dbReference type="STRING" id="686832.A0A0C3CC43"/>
<reference evidence="11 12" key="1">
    <citation type="submission" date="2014-04" db="EMBL/GenBank/DDBJ databases">
        <authorList>
            <consortium name="DOE Joint Genome Institute"/>
            <person name="Kuo A."/>
            <person name="Gay G."/>
            <person name="Dore J."/>
            <person name="Kohler A."/>
            <person name="Nagy L.G."/>
            <person name="Floudas D."/>
            <person name="Copeland A."/>
            <person name="Barry K.W."/>
            <person name="Cichocki N."/>
            <person name="Veneault-Fourrey C."/>
            <person name="LaButti K."/>
            <person name="Lindquist E.A."/>
            <person name="Lipzen A."/>
            <person name="Lundell T."/>
            <person name="Morin E."/>
            <person name="Murat C."/>
            <person name="Sun H."/>
            <person name="Tunlid A."/>
            <person name="Henrissat B."/>
            <person name="Grigoriev I.V."/>
            <person name="Hibbett D.S."/>
            <person name="Martin F."/>
            <person name="Nordberg H.P."/>
            <person name="Cantor M.N."/>
            <person name="Hua S.X."/>
        </authorList>
    </citation>
    <scope>NUCLEOTIDE SEQUENCE [LARGE SCALE GENOMIC DNA]</scope>
    <source>
        <strain evidence="12">h7</strain>
    </source>
</reference>
<dbReference type="SMART" id="SM00780">
    <property type="entry name" value="PIG-X"/>
    <property type="match status" value="1"/>
</dbReference>
<dbReference type="PANTHER" id="PTHR28650:SF1">
    <property type="entry name" value="PHOSPHATIDYLINOSITOL-GLYCAN BIOSYNTHESIS CLASS X PROTEIN"/>
    <property type="match status" value="1"/>
</dbReference>
<evidence type="ECO:0000256" key="4">
    <source>
        <dbReference type="ARBA" id="ARBA00022502"/>
    </source>
</evidence>
<keyword evidence="4 10" id="KW-0337">GPI-anchor biosynthesis</keyword>
<keyword evidence="5" id="KW-0812">Transmembrane</keyword>
<reference evidence="12" key="2">
    <citation type="submission" date="2015-01" db="EMBL/GenBank/DDBJ databases">
        <title>Evolutionary Origins and Diversification of the Mycorrhizal Mutualists.</title>
        <authorList>
            <consortium name="DOE Joint Genome Institute"/>
            <consortium name="Mycorrhizal Genomics Consortium"/>
            <person name="Kohler A."/>
            <person name="Kuo A."/>
            <person name="Nagy L.G."/>
            <person name="Floudas D."/>
            <person name="Copeland A."/>
            <person name="Barry K.W."/>
            <person name="Cichocki N."/>
            <person name="Veneault-Fourrey C."/>
            <person name="LaButti K."/>
            <person name="Lindquist E.A."/>
            <person name="Lipzen A."/>
            <person name="Lundell T."/>
            <person name="Morin E."/>
            <person name="Murat C."/>
            <person name="Riley R."/>
            <person name="Ohm R."/>
            <person name="Sun H."/>
            <person name="Tunlid A."/>
            <person name="Henrissat B."/>
            <person name="Grigoriev I.V."/>
            <person name="Hibbett D.S."/>
            <person name="Martin F."/>
        </authorList>
    </citation>
    <scope>NUCLEOTIDE SEQUENCE [LARGE SCALE GENOMIC DNA]</scope>
    <source>
        <strain evidence="12">h7</strain>
    </source>
</reference>
<keyword evidence="7" id="KW-1133">Transmembrane helix</keyword>
<evidence type="ECO:0000256" key="5">
    <source>
        <dbReference type="ARBA" id="ARBA00022692"/>
    </source>
</evidence>
<dbReference type="UniPathway" id="UPA00196"/>
<dbReference type="GO" id="GO:0006506">
    <property type="term" value="P:GPI anchor biosynthetic process"/>
    <property type="evidence" value="ECO:0007669"/>
    <property type="project" value="UniProtKB-UniPathway"/>
</dbReference>
<dbReference type="OrthoDB" id="5546453at2759"/>
<protein>
    <recommendedName>
        <fullName evidence="10">Protein PBN1</fullName>
    </recommendedName>
</protein>
<evidence type="ECO:0000256" key="7">
    <source>
        <dbReference type="ARBA" id="ARBA00022989"/>
    </source>
</evidence>
<comment type="function">
    <text evidence="10">Required for proper folding and/or the stability of a subset of proteins in the endoplasmic reticulum. Component of glycosylphosphatidylinositol-mannosyltransferase 1 which transfers the first of the 4 mannoses in the GPI-anchor precursors during GPI-anchor biosynthesis. Probably acts by stabilizing the mannosyltransferase GPI14.</text>
</comment>
<dbReference type="InterPro" id="IPR013233">
    <property type="entry name" value="PIG-X/PBN1"/>
</dbReference>
<evidence type="ECO:0000313" key="12">
    <source>
        <dbReference type="Proteomes" id="UP000053424"/>
    </source>
</evidence>
<dbReference type="HOGENOM" id="CLU_100668_0_0_1"/>
<dbReference type="AlphaFoldDB" id="A0A0C3CC43"/>
<keyword evidence="6 10" id="KW-0256">Endoplasmic reticulum</keyword>
<evidence type="ECO:0000256" key="6">
    <source>
        <dbReference type="ARBA" id="ARBA00022824"/>
    </source>
</evidence>
<keyword evidence="9" id="KW-0325">Glycoprotein</keyword>
<dbReference type="GO" id="GO:0005789">
    <property type="term" value="C:endoplasmic reticulum membrane"/>
    <property type="evidence" value="ECO:0007669"/>
    <property type="project" value="UniProtKB-SubCell"/>
</dbReference>
<comment type="subcellular location">
    <subcellularLocation>
        <location evidence="1 10">Endoplasmic reticulum membrane</location>
        <topology evidence="1 10">Single-pass membrane protein</topology>
    </subcellularLocation>
</comment>
<dbReference type="Pfam" id="PF08320">
    <property type="entry name" value="PIG-X"/>
    <property type="match status" value="1"/>
</dbReference>
<dbReference type="InterPro" id="IPR040039">
    <property type="entry name" value="PIGX"/>
</dbReference>
<evidence type="ECO:0000256" key="10">
    <source>
        <dbReference type="RuleBase" id="RU366056"/>
    </source>
</evidence>
<evidence type="ECO:0000256" key="8">
    <source>
        <dbReference type="ARBA" id="ARBA00023136"/>
    </source>
</evidence>
<name>A0A0C3CC43_HEBCY</name>
<organism evidence="11 12">
    <name type="scientific">Hebeloma cylindrosporum</name>
    <dbReference type="NCBI Taxonomy" id="76867"/>
    <lineage>
        <taxon>Eukaryota</taxon>
        <taxon>Fungi</taxon>
        <taxon>Dikarya</taxon>
        <taxon>Basidiomycota</taxon>
        <taxon>Agaricomycotina</taxon>
        <taxon>Agaricomycetes</taxon>
        <taxon>Agaricomycetidae</taxon>
        <taxon>Agaricales</taxon>
        <taxon>Agaricineae</taxon>
        <taxon>Hymenogastraceae</taxon>
        <taxon>Hebeloma</taxon>
    </lineage>
</organism>
<dbReference type="Proteomes" id="UP000053424">
    <property type="component" value="Unassembled WGS sequence"/>
</dbReference>
<comment type="pathway">
    <text evidence="2 10">Glycolipid biosynthesis; glycosylphosphatidylinositol-anchor biosynthesis.</text>
</comment>
<evidence type="ECO:0000256" key="3">
    <source>
        <dbReference type="ARBA" id="ARBA00010345"/>
    </source>
</evidence>
<evidence type="ECO:0000313" key="11">
    <source>
        <dbReference type="EMBL" id="KIM41814.1"/>
    </source>
</evidence>
<evidence type="ECO:0000256" key="1">
    <source>
        <dbReference type="ARBA" id="ARBA00004389"/>
    </source>
</evidence>
<keyword evidence="12" id="KW-1185">Reference proteome</keyword>
<dbReference type="EMBL" id="KN831779">
    <property type="protein sequence ID" value="KIM41814.1"/>
    <property type="molecule type" value="Genomic_DNA"/>
</dbReference>
<proteinExistence type="inferred from homology"/>
<keyword evidence="8" id="KW-0472">Membrane</keyword>
<sequence>MSIEMAYITSTLQPTKGFHPVSISTLHFPHINPDWDQCSLYLHYLLPSLLFVDTHELAQRNASYTFRHWGSRDLERPAHALPDEPSELLVNVNLQEASLESDGENGRKLLVEVPMHLRYAAPRFHGTETGTKEKPYEQVRVDLPQAFFRCPTSLSHPIPASPDLLSERVLASLPGVKEDNALILIPNSLNAPIHLRHPGGNQEDLSLVEPLTALTILACFLWLLHVSWRTAARMSSNSTRPKIA</sequence>
<dbReference type="PANTHER" id="PTHR28650">
    <property type="entry name" value="PHOSPHATIDYLINOSITOL-GLYCAN BIOSYNTHESIS CLASS X PROTEIN"/>
    <property type="match status" value="1"/>
</dbReference>
<evidence type="ECO:0000256" key="2">
    <source>
        <dbReference type="ARBA" id="ARBA00004687"/>
    </source>
</evidence>